<evidence type="ECO:0000313" key="1">
    <source>
        <dbReference type="EMBL" id="KUG16742.1"/>
    </source>
</evidence>
<organism evidence="1">
    <name type="scientific">hydrocarbon metagenome</name>
    <dbReference type="NCBI Taxonomy" id="938273"/>
    <lineage>
        <taxon>unclassified sequences</taxon>
        <taxon>metagenomes</taxon>
        <taxon>ecological metagenomes</taxon>
    </lineage>
</organism>
<dbReference type="AlphaFoldDB" id="A0A0W8F781"/>
<reference evidence="1" key="1">
    <citation type="journal article" date="2015" name="Proc. Natl. Acad. Sci. U.S.A.">
        <title>Networks of energetic and metabolic interactions define dynamics in microbial communities.</title>
        <authorList>
            <person name="Embree M."/>
            <person name="Liu J.K."/>
            <person name="Al-Bassam M.M."/>
            <person name="Zengler K."/>
        </authorList>
    </citation>
    <scope>NUCLEOTIDE SEQUENCE</scope>
</reference>
<name>A0A0W8F781_9ZZZZ</name>
<dbReference type="EMBL" id="LNQE01001481">
    <property type="protein sequence ID" value="KUG16742.1"/>
    <property type="molecule type" value="Genomic_DNA"/>
</dbReference>
<sequence>MAKFSLACYNIKIKVKGTNSYVLMNNFRNIRDGATLNTEEVRQNNDAYYIFRYILHSLSNRVSHDMPNHKVLRIIDSREDETSRTLCGIIQAGEYEYESDLYNVENNAISYRRQRNDAEMLPFYFLLHLPTNRDESIFILQRFKQFGIKSLMSKNFRSFFIMDLSDFELEIKNLIPEYIVNYYLRSGKVKKITFTKYGLPSDFAETIGDHEEEDFTTELSVHARPNKEIPIIGPILNCRQRNEDLSSLFSFDDFDYNTIRMEVKIGNNKRMVDFSNLYKLRAYFDITEDITIGDNGHPTFESIDRVARELLQEIREAIYI</sequence>
<comment type="caution">
    <text evidence="1">The sequence shown here is derived from an EMBL/GenBank/DDBJ whole genome shotgun (WGS) entry which is preliminary data.</text>
</comment>
<gene>
    <name evidence="1" type="ORF">ASZ90_013558</name>
</gene>
<accession>A0A0W8F781</accession>
<proteinExistence type="predicted"/>
<protein>
    <submittedName>
        <fullName evidence="1">Uncharacterized protein</fullName>
    </submittedName>
</protein>